<accession>A0A2P0VNC2</accession>
<keyword evidence="2" id="KW-1185">Reference proteome</keyword>
<sequence length="185" mass="21000">MAQFIDKNDIPVFGSVFETDNQKVYVFLASRGDHFMVIACQAEFSWEIISYWGINNLKKYSIARPDISLDKGTLDILEAEMHARIDSLKDVFGINMRNKNPLDNFGDICSMFDTEMEKLADSVTRTLVIPSSVSESGMSIESSDVSYPEVFLAEPIFVPQEEHKVKVKTCGLNPMTWFKGYKSMK</sequence>
<proteinExistence type="predicted"/>
<protein>
    <submittedName>
        <fullName evidence="1">Uncharacterized protein</fullName>
    </submittedName>
</protein>
<dbReference type="Proteomes" id="UP000244773">
    <property type="component" value="Segment"/>
</dbReference>
<evidence type="ECO:0000313" key="2">
    <source>
        <dbReference type="Proteomes" id="UP000244773"/>
    </source>
</evidence>
<gene>
    <name evidence="1" type="ORF">TetV_300</name>
</gene>
<evidence type="ECO:0000313" key="1">
    <source>
        <dbReference type="EMBL" id="AUF82392.1"/>
    </source>
</evidence>
<dbReference type="EMBL" id="KY322437">
    <property type="protein sequence ID" value="AUF82392.1"/>
    <property type="molecule type" value="Genomic_DNA"/>
</dbReference>
<reference evidence="1" key="1">
    <citation type="journal article" date="2018" name="Virology">
        <title>A giant virus infecting green algae encodes key fermentation genes.</title>
        <authorList>
            <person name="Schvarcz C.R."/>
            <person name="Steward G.F."/>
        </authorList>
    </citation>
    <scope>NUCLEOTIDE SEQUENCE [LARGE SCALE GENOMIC DNA]</scope>
</reference>
<name>A0A2P0VNC2_9VIRU</name>
<organism evidence="1">
    <name type="scientific">Tetraselmis virus 1</name>
    <dbReference type="NCBI Taxonomy" id="2060617"/>
    <lineage>
        <taxon>Viruses</taxon>
        <taxon>Varidnaviria</taxon>
        <taxon>Bamfordvirae</taxon>
        <taxon>Nucleocytoviricota</taxon>
        <taxon>Megaviricetes</taxon>
        <taxon>Imitervirales</taxon>
        <taxon>Allomimiviridae</taxon>
        <taxon>Oceanusvirus</taxon>
        <taxon>Oceanusvirus kaneohense</taxon>
    </lineage>
</organism>